<accession>A0A8J6BUK6</accession>
<name>A0A8J6BUK6_ZIZPA</name>
<evidence type="ECO:0000256" key="1">
    <source>
        <dbReference type="SAM" id="MobiDB-lite"/>
    </source>
</evidence>
<dbReference type="AlphaFoldDB" id="A0A8J6BUK6"/>
<evidence type="ECO:0000313" key="2">
    <source>
        <dbReference type="EMBL" id="KAG8095894.1"/>
    </source>
</evidence>
<protein>
    <submittedName>
        <fullName evidence="2">Uncharacterized protein</fullName>
    </submittedName>
</protein>
<evidence type="ECO:0000313" key="3">
    <source>
        <dbReference type="Proteomes" id="UP000729402"/>
    </source>
</evidence>
<reference evidence="2" key="1">
    <citation type="journal article" date="2021" name="bioRxiv">
        <title>Whole Genome Assembly and Annotation of Northern Wild Rice, Zizania palustris L., Supports a Whole Genome Duplication in the Zizania Genus.</title>
        <authorList>
            <person name="Haas M."/>
            <person name="Kono T."/>
            <person name="Macchietto M."/>
            <person name="Millas R."/>
            <person name="McGilp L."/>
            <person name="Shao M."/>
            <person name="Duquette J."/>
            <person name="Hirsch C.N."/>
            <person name="Kimball J."/>
        </authorList>
    </citation>
    <scope>NUCLEOTIDE SEQUENCE</scope>
    <source>
        <tissue evidence="2">Fresh leaf tissue</tissue>
    </source>
</reference>
<feature type="region of interest" description="Disordered" evidence="1">
    <location>
        <begin position="49"/>
        <end position="100"/>
    </location>
</feature>
<organism evidence="2 3">
    <name type="scientific">Zizania palustris</name>
    <name type="common">Northern wild rice</name>
    <dbReference type="NCBI Taxonomy" id="103762"/>
    <lineage>
        <taxon>Eukaryota</taxon>
        <taxon>Viridiplantae</taxon>
        <taxon>Streptophyta</taxon>
        <taxon>Embryophyta</taxon>
        <taxon>Tracheophyta</taxon>
        <taxon>Spermatophyta</taxon>
        <taxon>Magnoliopsida</taxon>
        <taxon>Liliopsida</taxon>
        <taxon>Poales</taxon>
        <taxon>Poaceae</taxon>
        <taxon>BOP clade</taxon>
        <taxon>Oryzoideae</taxon>
        <taxon>Oryzeae</taxon>
        <taxon>Zizaniinae</taxon>
        <taxon>Zizania</taxon>
    </lineage>
</organism>
<comment type="caution">
    <text evidence="2">The sequence shown here is derived from an EMBL/GenBank/DDBJ whole genome shotgun (WGS) entry which is preliminary data.</text>
</comment>
<dbReference type="EMBL" id="JAAALK010000079">
    <property type="protein sequence ID" value="KAG8095894.1"/>
    <property type="molecule type" value="Genomic_DNA"/>
</dbReference>
<feature type="compositionally biased region" description="Basic and acidic residues" evidence="1">
    <location>
        <begin position="66"/>
        <end position="77"/>
    </location>
</feature>
<proteinExistence type="predicted"/>
<dbReference type="Proteomes" id="UP000729402">
    <property type="component" value="Unassembled WGS sequence"/>
</dbReference>
<reference evidence="2" key="2">
    <citation type="submission" date="2021-02" db="EMBL/GenBank/DDBJ databases">
        <authorList>
            <person name="Kimball J.A."/>
            <person name="Haas M.W."/>
            <person name="Macchietto M."/>
            <person name="Kono T."/>
            <person name="Duquette J."/>
            <person name="Shao M."/>
        </authorList>
    </citation>
    <scope>NUCLEOTIDE SEQUENCE</scope>
    <source>
        <tissue evidence="2">Fresh leaf tissue</tissue>
    </source>
</reference>
<keyword evidence="3" id="KW-1185">Reference proteome</keyword>
<sequence>MACSIKTLLDLEDMSIEELSGCLAESDGRDKSEVDAHVYLLLIEEEWRARSSAHGSGEGLVTSCGKPRESRQRKEVSRPSGDGGGHKSDGGGKPSRRNGK</sequence>
<gene>
    <name evidence="2" type="ORF">GUJ93_ZPchr0013g37886</name>
</gene>